<feature type="transmembrane region" description="Helical" evidence="15">
    <location>
        <begin position="6"/>
        <end position="23"/>
    </location>
</feature>
<dbReference type="GO" id="GO:0003954">
    <property type="term" value="F:NADH dehydrogenase activity"/>
    <property type="evidence" value="ECO:0007669"/>
    <property type="project" value="TreeGrafter"/>
</dbReference>
<evidence type="ECO:0000256" key="12">
    <source>
        <dbReference type="ARBA" id="ARBA00048026"/>
    </source>
</evidence>
<comment type="catalytic activity">
    <reaction evidence="12">
        <text>a plastoquinone + NADH + (n+1) H(+)(in) = a plastoquinol + NAD(+) + n H(+)(out)</text>
        <dbReference type="Rhea" id="RHEA:42608"/>
        <dbReference type="Rhea" id="RHEA-COMP:9561"/>
        <dbReference type="Rhea" id="RHEA-COMP:9562"/>
        <dbReference type="ChEBI" id="CHEBI:15378"/>
        <dbReference type="ChEBI" id="CHEBI:17757"/>
        <dbReference type="ChEBI" id="CHEBI:57540"/>
        <dbReference type="ChEBI" id="CHEBI:57945"/>
        <dbReference type="ChEBI" id="CHEBI:62192"/>
    </reaction>
</comment>
<gene>
    <name evidence="19" type="primary">nuoL</name>
    <name evidence="19" type="ORF">GH723_01065</name>
</gene>
<evidence type="ECO:0000256" key="11">
    <source>
        <dbReference type="ARBA" id="ARBA00047726"/>
    </source>
</evidence>
<dbReference type="GO" id="GO:0042773">
    <property type="term" value="P:ATP synthesis coupled electron transport"/>
    <property type="evidence" value="ECO:0007669"/>
    <property type="project" value="InterPro"/>
</dbReference>
<dbReference type="Pfam" id="PF01010">
    <property type="entry name" value="Proton_antipo_C"/>
    <property type="match status" value="1"/>
</dbReference>
<evidence type="ECO:0000256" key="8">
    <source>
        <dbReference type="ARBA" id="ARBA00022989"/>
    </source>
</evidence>
<keyword evidence="10 15" id="KW-0472">Membrane</keyword>
<dbReference type="GO" id="GO:0008137">
    <property type="term" value="F:NADH dehydrogenase (ubiquinone) activity"/>
    <property type="evidence" value="ECO:0007669"/>
    <property type="project" value="InterPro"/>
</dbReference>
<dbReference type="Gene3D" id="1.20.5.2700">
    <property type="match status" value="1"/>
</dbReference>
<keyword evidence="4" id="KW-0874">Quinone</keyword>
<feature type="region of interest" description="Disordered" evidence="14">
    <location>
        <begin position="451"/>
        <end position="471"/>
    </location>
</feature>
<dbReference type="GO" id="GO:0016020">
    <property type="term" value="C:membrane"/>
    <property type="evidence" value="ECO:0007669"/>
    <property type="project" value="UniProtKB-SubCell"/>
</dbReference>
<dbReference type="GO" id="GO:0015990">
    <property type="term" value="P:electron transport coupled proton transport"/>
    <property type="evidence" value="ECO:0007669"/>
    <property type="project" value="TreeGrafter"/>
</dbReference>
<reference evidence="19 20" key="1">
    <citation type="submission" date="2019-11" db="EMBL/GenBank/DDBJ databases">
        <authorList>
            <person name="He Y."/>
        </authorList>
    </citation>
    <scope>NUCLEOTIDE SEQUENCE [LARGE SCALE GENOMIC DNA]</scope>
    <source>
        <strain evidence="19 20">SCSIO 58843</strain>
    </source>
</reference>
<feature type="transmembrane region" description="Helical" evidence="15">
    <location>
        <begin position="207"/>
        <end position="230"/>
    </location>
</feature>
<feature type="transmembrane region" description="Helical" evidence="15">
    <location>
        <begin position="414"/>
        <end position="431"/>
    </location>
</feature>
<keyword evidence="8 15" id="KW-1133">Transmembrane helix</keyword>
<feature type="transmembrane region" description="Helical" evidence="15">
    <location>
        <begin position="119"/>
        <end position="136"/>
    </location>
</feature>
<feature type="transmembrane region" description="Helical" evidence="15">
    <location>
        <begin position="645"/>
        <end position="663"/>
    </location>
</feature>
<dbReference type="EMBL" id="CP045851">
    <property type="protein sequence ID" value="QGG93811.1"/>
    <property type="molecule type" value="Genomic_DNA"/>
</dbReference>
<protein>
    <submittedName>
        <fullName evidence="19">NADH-quinone oxidoreductase subunit L</fullName>
    </submittedName>
</protein>
<feature type="transmembrane region" description="Helical" evidence="15">
    <location>
        <begin position="182"/>
        <end position="201"/>
    </location>
</feature>
<dbReference type="AlphaFoldDB" id="A0A5Q2RH06"/>
<comment type="subcellular location">
    <subcellularLocation>
        <location evidence="1">Endomembrane system</location>
        <topology evidence="1">Multi-pass membrane protein</topology>
    </subcellularLocation>
    <subcellularLocation>
        <location evidence="13">Membrane</location>
        <topology evidence="13">Multi-pass membrane protein</topology>
    </subcellularLocation>
</comment>
<keyword evidence="3 13" id="KW-0812">Transmembrane</keyword>
<feature type="compositionally biased region" description="Acidic residues" evidence="14">
    <location>
        <begin position="462"/>
        <end position="471"/>
    </location>
</feature>
<dbReference type="InterPro" id="IPR001516">
    <property type="entry name" value="Proton_antipo_N"/>
</dbReference>
<evidence type="ECO:0000313" key="20">
    <source>
        <dbReference type="Proteomes" id="UP000334019"/>
    </source>
</evidence>
<keyword evidence="20" id="KW-1185">Reference proteome</keyword>
<dbReference type="Proteomes" id="UP000334019">
    <property type="component" value="Chromosome"/>
</dbReference>
<keyword evidence="5" id="KW-0521">NADP</keyword>
<dbReference type="InterPro" id="IPR018393">
    <property type="entry name" value="NADHpl_OxRdtase_5_subgr"/>
</dbReference>
<feature type="transmembrane region" description="Helical" evidence="15">
    <location>
        <begin position="548"/>
        <end position="570"/>
    </location>
</feature>
<evidence type="ECO:0000313" key="19">
    <source>
        <dbReference type="EMBL" id="QGG93811.1"/>
    </source>
</evidence>
<feature type="domain" description="NADH-Ubiquinone oxidoreductase (complex I) chain 5 N-terminal" evidence="17">
    <location>
        <begin position="70"/>
        <end position="120"/>
    </location>
</feature>
<feature type="transmembrane region" description="Helical" evidence="15">
    <location>
        <begin position="142"/>
        <end position="161"/>
    </location>
</feature>
<feature type="transmembrane region" description="Helical" evidence="15">
    <location>
        <begin position="281"/>
        <end position="303"/>
    </location>
</feature>
<evidence type="ECO:0000259" key="17">
    <source>
        <dbReference type="Pfam" id="PF00662"/>
    </source>
</evidence>
<dbReference type="InterPro" id="IPR001750">
    <property type="entry name" value="ND/Mrp_TM"/>
</dbReference>
<comment type="catalytic activity">
    <reaction evidence="11">
        <text>a plastoquinone + NADPH + (n+1) H(+)(in) = a plastoquinol + NADP(+) + n H(+)(out)</text>
        <dbReference type="Rhea" id="RHEA:42612"/>
        <dbReference type="Rhea" id="RHEA-COMP:9561"/>
        <dbReference type="Rhea" id="RHEA-COMP:9562"/>
        <dbReference type="ChEBI" id="CHEBI:15378"/>
        <dbReference type="ChEBI" id="CHEBI:17757"/>
        <dbReference type="ChEBI" id="CHEBI:57783"/>
        <dbReference type="ChEBI" id="CHEBI:58349"/>
        <dbReference type="ChEBI" id="CHEBI:62192"/>
    </reaction>
</comment>
<dbReference type="RefSeq" id="WP_153757917.1">
    <property type="nucleotide sequence ID" value="NZ_CP045851.1"/>
</dbReference>
<accession>A0A5Q2RH06</accession>
<comment type="similarity">
    <text evidence="2">Belongs to the complex I subunit 5 family.</text>
</comment>
<keyword evidence="7" id="KW-1278">Translocase</keyword>
<proteinExistence type="inferred from homology"/>
<feature type="transmembrane region" description="Helical" evidence="15">
    <location>
        <begin position="371"/>
        <end position="394"/>
    </location>
</feature>
<evidence type="ECO:0000256" key="9">
    <source>
        <dbReference type="ARBA" id="ARBA00023027"/>
    </source>
</evidence>
<evidence type="ECO:0000256" key="7">
    <source>
        <dbReference type="ARBA" id="ARBA00022967"/>
    </source>
</evidence>
<feature type="transmembrane region" description="Helical" evidence="15">
    <location>
        <begin position="30"/>
        <end position="54"/>
    </location>
</feature>
<sequence>MLDLVWLIPALPLAGFLTLVVAGRRLGEPLAGWLATAAMGGSFLATVVVFVGLVDRPGADRFFTQTLFEWVPAGNLSVDAGFLVDPLSITMALFVTGVATLIHLYSIGYMHGDPNFSKFFLYLNLFAASMLVLVLGDNMLMTFLGWEGVGTCSYLLISFWFTSEENATAGKKAFVTNRIGDWGFMVAMFLAFATIGSLSYADLISASVTGSLAAVTATGIALLLFVGATGKSAQLPLFVWLPDAMAGPTPVSALIHAATMVTAGVYLFFRVSPVVAASYDWVPTVISWVGVLTALVAATIAISQNDIKKVLAYSTVSQLGFMFFAIGSGAYVAALFHVITHAFFKALLFLGSGSVIHGMHEEQDMRRMGGLYRYMPITAGTFIVGWLAIAGVPPFSGFWSKDEILLYAWADSKAIWAIGSLAALLTAFYMTRQVIMVFFGEPRWHEPLEPAAAAAPGGHEDAEVEPESEDAPAEDVAEHVERHLPDDFRPHESPWTMTLPLVVLATAALLGGGLNLPFTPDLHFLDRWLEPSLFGSAAHPDFSTGEKVFIAIFSIGLTLVGLALAFVVYVQRRVDHRAIEQDAFAQGWWIDSTYARLVDGPGRKLFEAAAWFDRTIIDGAVNGVATGVRAGGTALRTVQTGFVRTYALAIGLGAVLVAVWFLTRASF</sequence>
<dbReference type="Pfam" id="PF00361">
    <property type="entry name" value="Proton_antipo_M"/>
    <property type="match status" value="1"/>
</dbReference>
<name>A0A5Q2RH06_9ACTN</name>
<dbReference type="Pfam" id="PF00662">
    <property type="entry name" value="Proton_antipo_N"/>
    <property type="match status" value="1"/>
</dbReference>
<evidence type="ECO:0000256" key="1">
    <source>
        <dbReference type="ARBA" id="ARBA00004127"/>
    </source>
</evidence>
<feature type="transmembrane region" description="Helical" evidence="15">
    <location>
        <begin position="342"/>
        <end position="359"/>
    </location>
</feature>
<evidence type="ECO:0000256" key="15">
    <source>
        <dbReference type="SAM" id="Phobius"/>
    </source>
</evidence>
<feature type="transmembrane region" description="Helical" evidence="15">
    <location>
        <begin position="87"/>
        <end position="107"/>
    </location>
</feature>
<evidence type="ECO:0000256" key="14">
    <source>
        <dbReference type="SAM" id="MobiDB-lite"/>
    </source>
</evidence>
<evidence type="ECO:0000259" key="18">
    <source>
        <dbReference type="Pfam" id="PF01010"/>
    </source>
</evidence>
<evidence type="ECO:0000259" key="16">
    <source>
        <dbReference type="Pfam" id="PF00361"/>
    </source>
</evidence>
<dbReference type="GO" id="GO:0012505">
    <property type="term" value="C:endomembrane system"/>
    <property type="evidence" value="ECO:0007669"/>
    <property type="project" value="UniProtKB-SubCell"/>
</dbReference>
<evidence type="ECO:0000256" key="13">
    <source>
        <dbReference type="RuleBase" id="RU000320"/>
    </source>
</evidence>
<dbReference type="KEGG" id="atq:GH723_01065"/>
<dbReference type="InterPro" id="IPR003945">
    <property type="entry name" value="NU5C-like"/>
</dbReference>
<feature type="transmembrane region" description="Helical" evidence="15">
    <location>
        <begin position="499"/>
        <end position="518"/>
    </location>
</feature>
<dbReference type="InterPro" id="IPR002128">
    <property type="entry name" value="NADH_UbQ_OxRdtase_chlpt_su5_C"/>
</dbReference>
<evidence type="ECO:0000256" key="5">
    <source>
        <dbReference type="ARBA" id="ARBA00022857"/>
    </source>
</evidence>
<dbReference type="NCBIfam" id="NF005141">
    <property type="entry name" value="PRK06590.1"/>
    <property type="match status" value="1"/>
</dbReference>
<dbReference type="PANTHER" id="PTHR42829:SF2">
    <property type="entry name" value="NADH-UBIQUINONE OXIDOREDUCTASE CHAIN 5"/>
    <property type="match status" value="1"/>
</dbReference>
<evidence type="ECO:0000256" key="3">
    <source>
        <dbReference type="ARBA" id="ARBA00022692"/>
    </source>
</evidence>
<dbReference type="GO" id="GO:0048038">
    <property type="term" value="F:quinone binding"/>
    <property type="evidence" value="ECO:0007669"/>
    <property type="project" value="UniProtKB-KW"/>
</dbReference>
<organism evidence="19 20">
    <name type="scientific">Actinomarinicola tropica</name>
    <dbReference type="NCBI Taxonomy" id="2789776"/>
    <lineage>
        <taxon>Bacteria</taxon>
        <taxon>Bacillati</taxon>
        <taxon>Actinomycetota</taxon>
        <taxon>Acidimicrobiia</taxon>
        <taxon>Acidimicrobiales</taxon>
        <taxon>Iamiaceae</taxon>
        <taxon>Actinomarinicola</taxon>
    </lineage>
</organism>
<evidence type="ECO:0000256" key="6">
    <source>
        <dbReference type="ARBA" id="ARBA00022957"/>
    </source>
</evidence>
<feature type="transmembrane region" description="Helical" evidence="15">
    <location>
        <begin position="310"/>
        <end position="336"/>
    </location>
</feature>
<dbReference type="PRINTS" id="PR01434">
    <property type="entry name" value="NADHDHGNASE5"/>
</dbReference>
<evidence type="ECO:0000256" key="10">
    <source>
        <dbReference type="ARBA" id="ARBA00023136"/>
    </source>
</evidence>
<evidence type="ECO:0000256" key="4">
    <source>
        <dbReference type="ARBA" id="ARBA00022719"/>
    </source>
</evidence>
<dbReference type="PRINTS" id="PR01435">
    <property type="entry name" value="NPOXDRDTASE5"/>
</dbReference>
<feature type="domain" description="NADH:quinone oxidoreductase/Mrp antiporter transmembrane" evidence="16">
    <location>
        <begin position="137"/>
        <end position="426"/>
    </location>
</feature>
<keyword evidence="9" id="KW-0520">NAD</keyword>
<evidence type="ECO:0000256" key="2">
    <source>
        <dbReference type="ARBA" id="ARBA00008200"/>
    </source>
</evidence>
<feature type="transmembrane region" description="Helical" evidence="15">
    <location>
        <begin position="251"/>
        <end position="269"/>
    </location>
</feature>
<dbReference type="NCBIfam" id="TIGR01974">
    <property type="entry name" value="NDH_I_L"/>
    <property type="match status" value="1"/>
</dbReference>
<dbReference type="PANTHER" id="PTHR42829">
    <property type="entry name" value="NADH-UBIQUINONE OXIDOREDUCTASE CHAIN 5"/>
    <property type="match status" value="1"/>
</dbReference>
<feature type="domain" description="NADH:ubiquinone/plastoquinone oxidoreductase chloroplast chain 5 C-terminal" evidence="18">
    <location>
        <begin position="489"/>
        <end position="570"/>
    </location>
</feature>
<keyword evidence="6" id="KW-0618">Plastoquinone</keyword>